<dbReference type="EMBL" id="JACXVP010000010">
    <property type="protein sequence ID" value="KAG5581843.1"/>
    <property type="molecule type" value="Genomic_DNA"/>
</dbReference>
<proteinExistence type="predicted"/>
<dbReference type="Proteomes" id="UP000824120">
    <property type="component" value="Chromosome 10"/>
</dbReference>
<evidence type="ECO:0000313" key="1">
    <source>
        <dbReference type="EMBL" id="KAG5581843.1"/>
    </source>
</evidence>
<dbReference type="AlphaFoldDB" id="A0A9J5X170"/>
<evidence type="ECO:0000313" key="2">
    <source>
        <dbReference type="Proteomes" id="UP000824120"/>
    </source>
</evidence>
<comment type="caution">
    <text evidence="1">The sequence shown here is derived from an EMBL/GenBank/DDBJ whole genome shotgun (WGS) entry which is preliminary data.</text>
</comment>
<reference evidence="1 2" key="1">
    <citation type="submission" date="2020-09" db="EMBL/GenBank/DDBJ databases">
        <title>De no assembly of potato wild relative species, Solanum commersonii.</title>
        <authorList>
            <person name="Cho K."/>
        </authorList>
    </citation>
    <scope>NUCLEOTIDE SEQUENCE [LARGE SCALE GENOMIC DNA]</scope>
    <source>
        <strain evidence="1">LZ3.2</strain>
        <tissue evidence="1">Leaf</tissue>
    </source>
</reference>
<gene>
    <name evidence="1" type="ORF">H5410_052470</name>
</gene>
<accession>A0A9J5X170</accession>
<keyword evidence="2" id="KW-1185">Reference proteome</keyword>
<organism evidence="1 2">
    <name type="scientific">Solanum commersonii</name>
    <name type="common">Commerson's wild potato</name>
    <name type="synonym">Commerson's nightshade</name>
    <dbReference type="NCBI Taxonomy" id="4109"/>
    <lineage>
        <taxon>Eukaryota</taxon>
        <taxon>Viridiplantae</taxon>
        <taxon>Streptophyta</taxon>
        <taxon>Embryophyta</taxon>
        <taxon>Tracheophyta</taxon>
        <taxon>Spermatophyta</taxon>
        <taxon>Magnoliopsida</taxon>
        <taxon>eudicotyledons</taxon>
        <taxon>Gunneridae</taxon>
        <taxon>Pentapetalae</taxon>
        <taxon>asterids</taxon>
        <taxon>lamiids</taxon>
        <taxon>Solanales</taxon>
        <taxon>Solanaceae</taxon>
        <taxon>Solanoideae</taxon>
        <taxon>Solaneae</taxon>
        <taxon>Solanum</taxon>
    </lineage>
</organism>
<protein>
    <submittedName>
        <fullName evidence="1">Uncharacterized protein</fullName>
    </submittedName>
</protein>
<name>A0A9J5X170_SOLCO</name>
<sequence length="83" mass="9328">MAFKLKVASTSDCPPDKNCSNPDSIKLETCHDSRYSWGNSSMEELKSIISNLLWSGSVFAFSTRSDHTLLEENTLKHDIVLSY</sequence>